<evidence type="ECO:0000256" key="4">
    <source>
        <dbReference type="ARBA" id="ARBA00022576"/>
    </source>
</evidence>
<proteinExistence type="inferred from homology"/>
<dbReference type="Pfam" id="PF00155">
    <property type="entry name" value="Aminotran_1_2"/>
    <property type="match status" value="1"/>
</dbReference>
<sequence length="185" mass="21090">MAYQGFGDNLESDTIGIKIFEKKLNTFFLANSFSKNFGLYNERIGALHIISHNKDMSETILTNIQPIVRSNYSNPPFHGAGIVTEILSDNVLKNLWMNELNSMRKRIHNMRSLLSEHLSRKQSKVDFDYIINQKGMFSIIDLDGKQVTRLKDEFGVYLLKSGRINIAGLNDSNIRYVADSINSVL</sequence>
<evidence type="ECO:0000256" key="5">
    <source>
        <dbReference type="ARBA" id="ARBA00022679"/>
    </source>
</evidence>
<dbReference type="GO" id="GO:0042802">
    <property type="term" value="F:identical protein binding"/>
    <property type="evidence" value="ECO:0007669"/>
    <property type="project" value="TreeGrafter"/>
</dbReference>
<reference evidence="9 10" key="1">
    <citation type="journal article" date="2016" name="Int. J. Syst. Evol. Microbiol.">
        <title>Paraphotobacterium marinum gen. nov., sp. nov., a member of the family Vibrionaceae, isolated from surface seawater.</title>
        <authorList>
            <person name="Huang Z."/>
            <person name="Dong C."/>
            <person name="Shao Z."/>
        </authorList>
    </citation>
    <scope>NUCLEOTIDE SEQUENCE [LARGE SCALE GENOMIC DNA]</scope>
    <source>
        <strain evidence="9 10">NSCS20N07D</strain>
    </source>
</reference>
<comment type="cofactor">
    <cofactor evidence="1 7">
        <name>pyridoxal 5'-phosphate</name>
        <dbReference type="ChEBI" id="CHEBI:597326"/>
    </cofactor>
</comment>
<dbReference type="PANTHER" id="PTHR11879">
    <property type="entry name" value="ASPARTATE AMINOTRANSFERASE"/>
    <property type="match status" value="1"/>
</dbReference>
<dbReference type="InterPro" id="IPR004839">
    <property type="entry name" value="Aminotransferase_I/II_large"/>
</dbReference>
<evidence type="ECO:0000313" key="10">
    <source>
        <dbReference type="Proteomes" id="UP000242175"/>
    </source>
</evidence>
<evidence type="ECO:0000256" key="7">
    <source>
        <dbReference type="RuleBase" id="RU000481"/>
    </source>
</evidence>
<gene>
    <name evidence="9" type="ORF">CF386_06325</name>
</gene>
<dbReference type="GO" id="GO:0008483">
    <property type="term" value="F:transaminase activity"/>
    <property type="evidence" value="ECO:0007669"/>
    <property type="project" value="UniProtKB-KW"/>
</dbReference>
<dbReference type="PROSITE" id="PS00105">
    <property type="entry name" value="AA_TRANSFER_CLASS_1"/>
    <property type="match status" value="1"/>
</dbReference>
<dbReference type="EC" id="2.6.1.-" evidence="7"/>
<dbReference type="InterPro" id="IPR015422">
    <property type="entry name" value="PyrdxlP-dep_Trfase_small"/>
</dbReference>
<name>A0A220VE49_9GAMM</name>
<feature type="domain" description="Aminotransferase class I/classII large" evidence="8">
    <location>
        <begin position="1"/>
        <end position="181"/>
    </location>
</feature>
<keyword evidence="5 7" id="KW-0808">Transferase</keyword>
<evidence type="ECO:0000256" key="1">
    <source>
        <dbReference type="ARBA" id="ARBA00001933"/>
    </source>
</evidence>
<keyword evidence="6" id="KW-0663">Pyridoxal phosphate</keyword>
<dbReference type="Gene3D" id="3.40.640.10">
    <property type="entry name" value="Type I PLP-dependent aspartate aminotransferase-like (Major domain)"/>
    <property type="match status" value="1"/>
</dbReference>
<protein>
    <recommendedName>
        <fullName evidence="7">Aminotransferase</fullName>
        <ecNumber evidence="7">2.6.1.-</ecNumber>
    </recommendedName>
</protein>
<comment type="similarity">
    <text evidence="2 7">Belongs to the class-I pyridoxal-phosphate-dependent aminotransferase family.</text>
</comment>
<dbReference type="PANTHER" id="PTHR11879:SF22">
    <property type="entry name" value="ASPARTATE AMINOTRANSFERASE, MITOCHONDRIAL"/>
    <property type="match status" value="1"/>
</dbReference>
<dbReference type="GO" id="GO:0030170">
    <property type="term" value="F:pyridoxal phosphate binding"/>
    <property type="evidence" value="ECO:0007669"/>
    <property type="project" value="InterPro"/>
</dbReference>
<keyword evidence="4 7" id="KW-0032">Aminotransferase</keyword>
<evidence type="ECO:0000256" key="6">
    <source>
        <dbReference type="ARBA" id="ARBA00022898"/>
    </source>
</evidence>
<dbReference type="KEGG" id="pmai:CF386_06325"/>
<accession>A0A220VE49</accession>
<dbReference type="InterPro" id="IPR000796">
    <property type="entry name" value="Asp_trans"/>
</dbReference>
<evidence type="ECO:0000259" key="8">
    <source>
        <dbReference type="Pfam" id="PF00155"/>
    </source>
</evidence>
<dbReference type="InterPro" id="IPR015421">
    <property type="entry name" value="PyrdxlP-dep_Trfase_major"/>
</dbReference>
<dbReference type="Proteomes" id="UP000242175">
    <property type="component" value="Chromosome large"/>
</dbReference>
<comment type="subunit">
    <text evidence="3">Homodimer.</text>
</comment>
<dbReference type="EMBL" id="CP022355">
    <property type="protein sequence ID" value="ASK78645.1"/>
    <property type="molecule type" value="Genomic_DNA"/>
</dbReference>
<dbReference type="InterPro" id="IPR015424">
    <property type="entry name" value="PyrdxlP-dep_Trfase"/>
</dbReference>
<dbReference type="AlphaFoldDB" id="A0A220VE49"/>
<dbReference type="Gene3D" id="3.90.1150.10">
    <property type="entry name" value="Aspartate Aminotransferase, domain 1"/>
    <property type="match status" value="1"/>
</dbReference>
<evidence type="ECO:0000313" key="9">
    <source>
        <dbReference type="EMBL" id="ASK78645.1"/>
    </source>
</evidence>
<dbReference type="GO" id="GO:0006520">
    <property type="term" value="P:amino acid metabolic process"/>
    <property type="evidence" value="ECO:0007669"/>
    <property type="project" value="InterPro"/>
</dbReference>
<dbReference type="InterPro" id="IPR004838">
    <property type="entry name" value="NHTrfase_class1_PyrdxlP-BS"/>
</dbReference>
<evidence type="ECO:0000256" key="3">
    <source>
        <dbReference type="ARBA" id="ARBA00011738"/>
    </source>
</evidence>
<organism evidence="9 10">
    <name type="scientific">Paraphotobacterium marinum</name>
    <dbReference type="NCBI Taxonomy" id="1755811"/>
    <lineage>
        <taxon>Bacteria</taxon>
        <taxon>Pseudomonadati</taxon>
        <taxon>Pseudomonadota</taxon>
        <taxon>Gammaproteobacteria</taxon>
        <taxon>Vibrionales</taxon>
        <taxon>Vibrionaceae</taxon>
        <taxon>Paraphotobacterium</taxon>
    </lineage>
</organism>
<dbReference type="SUPFAM" id="SSF53383">
    <property type="entry name" value="PLP-dependent transferases"/>
    <property type="match status" value="1"/>
</dbReference>
<evidence type="ECO:0000256" key="2">
    <source>
        <dbReference type="ARBA" id="ARBA00007441"/>
    </source>
</evidence>
<keyword evidence="10" id="KW-1185">Reference proteome</keyword>
<dbReference type="PRINTS" id="PR00799">
    <property type="entry name" value="TRANSAMINASE"/>
</dbReference>